<protein>
    <submittedName>
        <fullName evidence="1">Uncharacterized protein</fullName>
    </submittedName>
</protein>
<gene>
    <name evidence="1" type="ORF">HYS17_03010</name>
</gene>
<name>A0A7T5R3A0_9BACT</name>
<evidence type="ECO:0000313" key="1">
    <source>
        <dbReference type="EMBL" id="QQG36758.1"/>
    </source>
</evidence>
<dbReference type="AlphaFoldDB" id="A0A7T5R3A0"/>
<reference evidence="1 2" key="1">
    <citation type="submission" date="2020-07" db="EMBL/GenBank/DDBJ databases">
        <title>Huge and variable diversity of episymbiotic CPR bacteria and DPANN archaea in groundwater ecosystems.</title>
        <authorList>
            <person name="He C.Y."/>
            <person name="Keren R."/>
            <person name="Whittaker M."/>
            <person name="Farag I.F."/>
            <person name="Doudna J."/>
            <person name="Cate J.H.D."/>
            <person name="Banfield J.F."/>
        </authorList>
    </citation>
    <scope>NUCLEOTIDE SEQUENCE [LARGE SCALE GENOMIC DNA]</scope>
    <source>
        <strain evidence="1">NC_groundwater_70_Ag_B-0.1um_54_66</strain>
    </source>
</reference>
<proteinExistence type="predicted"/>
<organism evidence="1 2">
    <name type="scientific">Micavibrio aeruginosavorus</name>
    <dbReference type="NCBI Taxonomy" id="349221"/>
    <lineage>
        <taxon>Bacteria</taxon>
        <taxon>Pseudomonadati</taxon>
        <taxon>Bdellovibrionota</taxon>
        <taxon>Bdellovibrionia</taxon>
        <taxon>Bdellovibrionales</taxon>
        <taxon>Pseudobdellovibrionaceae</taxon>
        <taxon>Micavibrio</taxon>
    </lineage>
</organism>
<dbReference type="EMBL" id="CP066681">
    <property type="protein sequence ID" value="QQG36758.1"/>
    <property type="molecule type" value="Genomic_DNA"/>
</dbReference>
<dbReference type="Proteomes" id="UP000595362">
    <property type="component" value="Chromosome"/>
</dbReference>
<accession>A0A7T5R3A0</accession>
<evidence type="ECO:0000313" key="2">
    <source>
        <dbReference type="Proteomes" id="UP000595362"/>
    </source>
</evidence>
<sequence length="202" mass="23589">MKERDLQSIMQDMAIRLEGIQEDDCSYAGGLLSEVEAYKAVDSTLARLHKEFLDCRRNRLRALEQQGEGSAMADIARDLEDSAQSAIETRIIELRTDPIKRMMVERMMAQAHLQDMEEQRIASSKFYARRMAECHAEERHAQMLHLKRQREGEDSFLMLMLMWWMMRHTVWRTQLKLSLASSFVQAKDRLVAYEIRYAGNAA</sequence>